<dbReference type="GeneID" id="107121934"/>
<evidence type="ECO:0000256" key="8">
    <source>
        <dbReference type="ARBA" id="ARBA00038102"/>
    </source>
</evidence>
<dbReference type="PROSITE" id="PS00289">
    <property type="entry name" value="PTX_1"/>
    <property type="match status" value="1"/>
</dbReference>
<comment type="caution">
    <text evidence="9">Lacks conserved residue(s) required for the propagation of feature annotation.</text>
</comment>
<keyword evidence="3" id="KW-0964">Secreted</keyword>
<dbReference type="PANTHER" id="PTHR45869:SF7">
    <property type="entry name" value="C-REACTIVE PROTEIN"/>
    <property type="match status" value="1"/>
</dbReference>
<gene>
    <name evidence="13" type="primary">APCS</name>
</gene>
<dbReference type="Proteomes" id="UP000694871">
    <property type="component" value="Unplaced"/>
</dbReference>
<organism evidence="12 13">
    <name type="scientific">Gekko japonicus</name>
    <name type="common">Schlegel's Japanese gecko</name>
    <dbReference type="NCBI Taxonomy" id="146911"/>
    <lineage>
        <taxon>Eukaryota</taxon>
        <taxon>Metazoa</taxon>
        <taxon>Chordata</taxon>
        <taxon>Craniata</taxon>
        <taxon>Vertebrata</taxon>
        <taxon>Euteleostomi</taxon>
        <taxon>Lepidosauria</taxon>
        <taxon>Squamata</taxon>
        <taxon>Bifurcata</taxon>
        <taxon>Gekkota</taxon>
        <taxon>Gekkonidae</taxon>
        <taxon>Gekkoninae</taxon>
        <taxon>Gekko</taxon>
    </lineage>
</organism>
<dbReference type="Gene3D" id="2.60.120.200">
    <property type="match status" value="1"/>
</dbReference>
<keyword evidence="4 10" id="KW-0479">Metal-binding</keyword>
<dbReference type="InterPro" id="IPR030476">
    <property type="entry name" value="Pentaxin_CS"/>
</dbReference>
<dbReference type="PRINTS" id="PR00895">
    <property type="entry name" value="PENTAXIN"/>
</dbReference>
<keyword evidence="2" id="KW-0011">Acute phase</keyword>
<evidence type="ECO:0000259" key="11">
    <source>
        <dbReference type="PROSITE" id="PS51828"/>
    </source>
</evidence>
<keyword evidence="7" id="KW-1015">Disulfide bond</keyword>
<dbReference type="InterPro" id="IPR051005">
    <property type="entry name" value="Pentraxin_domain"/>
</dbReference>
<dbReference type="RefSeq" id="XP_015280436.1">
    <property type="nucleotide sequence ID" value="XM_015424950.1"/>
</dbReference>
<feature type="domain" description="Pentraxin (PTX)" evidence="11">
    <location>
        <begin position="24"/>
        <end position="226"/>
    </location>
</feature>
<evidence type="ECO:0000256" key="5">
    <source>
        <dbReference type="ARBA" id="ARBA00022729"/>
    </source>
</evidence>
<evidence type="ECO:0000256" key="7">
    <source>
        <dbReference type="ARBA" id="ARBA00023157"/>
    </source>
</evidence>
<proteinExistence type="inferred from homology"/>
<dbReference type="Pfam" id="PF00354">
    <property type="entry name" value="Pentaxin"/>
    <property type="match status" value="1"/>
</dbReference>
<dbReference type="InterPro" id="IPR013320">
    <property type="entry name" value="ConA-like_dom_sf"/>
</dbReference>
<dbReference type="SUPFAM" id="SSF49899">
    <property type="entry name" value="Concanavalin A-like lectins/glucanases"/>
    <property type="match status" value="1"/>
</dbReference>
<evidence type="ECO:0000256" key="1">
    <source>
        <dbReference type="ARBA" id="ARBA00004613"/>
    </source>
</evidence>
<feature type="signal peptide" evidence="10">
    <location>
        <begin position="1"/>
        <end position="19"/>
    </location>
</feature>
<evidence type="ECO:0000256" key="4">
    <source>
        <dbReference type="ARBA" id="ARBA00022723"/>
    </source>
</evidence>
<comment type="subcellular location">
    <subcellularLocation>
        <location evidence="1 10">Secreted</location>
    </subcellularLocation>
</comment>
<evidence type="ECO:0000256" key="2">
    <source>
        <dbReference type="ARBA" id="ARBA00022486"/>
    </source>
</evidence>
<comment type="subunit">
    <text evidence="10">Homopentamer. Pentaxin (or pentraxin) have a discoid arrangement of 5 non-covalently bound subunits.</text>
</comment>
<sequence length="228" mass="25674">MKIRQTFLLILVSSLGSLALEDLKQKTLVFPEASNTAHVILRPVRQQPLTNFTVCLRSYTDLSRGHSLFSYATRKAYNELLVYKHKPNQYSLYVGGSMVTFSIADNPVPKPLWEHICVSWESVTGIAELWLNGVSLPRKGMKRGYTIGPEASIVLGQEQDSFGGGFDINESFTGEISDVFMWDRVLSSQEVVSVRYGDRLSNYLIDWQSLNYEIKGYVVVKPSTFSSS</sequence>
<evidence type="ECO:0000313" key="12">
    <source>
        <dbReference type="Proteomes" id="UP000694871"/>
    </source>
</evidence>
<protein>
    <recommendedName>
        <fullName evidence="10">Pentraxin family member</fullName>
    </recommendedName>
</protein>
<keyword evidence="12" id="KW-1185">Reference proteome</keyword>
<keyword evidence="6 10" id="KW-0106">Calcium</keyword>
<reference evidence="13" key="1">
    <citation type="submission" date="2025-08" db="UniProtKB">
        <authorList>
            <consortium name="RefSeq"/>
        </authorList>
    </citation>
    <scope>IDENTIFICATION</scope>
</reference>
<dbReference type="SMART" id="SM00159">
    <property type="entry name" value="PTX"/>
    <property type="match status" value="1"/>
</dbReference>
<accession>A0ABM1L399</accession>
<keyword evidence="5 10" id="KW-0732">Signal</keyword>
<dbReference type="PANTHER" id="PTHR45869">
    <property type="entry name" value="C-REACTIVE PROTEIN-RELATED"/>
    <property type="match status" value="1"/>
</dbReference>
<dbReference type="PROSITE" id="PS51828">
    <property type="entry name" value="PTX_2"/>
    <property type="match status" value="1"/>
</dbReference>
<evidence type="ECO:0000256" key="3">
    <source>
        <dbReference type="ARBA" id="ARBA00022525"/>
    </source>
</evidence>
<comment type="similarity">
    <text evidence="8 10">Belongs to the pentraxin family.</text>
</comment>
<dbReference type="CDD" id="cd00152">
    <property type="entry name" value="PTX"/>
    <property type="match status" value="1"/>
</dbReference>
<dbReference type="InterPro" id="IPR001759">
    <property type="entry name" value="PTX_dom"/>
</dbReference>
<comment type="cofactor">
    <cofactor evidence="10">
        <name>Ca(2+)</name>
        <dbReference type="ChEBI" id="CHEBI:29108"/>
    </cofactor>
    <text evidence="10">Binds 2 calcium ions per subunit.</text>
</comment>
<evidence type="ECO:0000256" key="9">
    <source>
        <dbReference type="PROSITE-ProRule" id="PRU01172"/>
    </source>
</evidence>
<evidence type="ECO:0000313" key="13">
    <source>
        <dbReference type="RefSeq" id="XP_015280436.1"/>
    </source>
</evidence>
<feature type="chain" id="PRO_5044988683" description="Pentraxin family member" evidence="10">
    <location>
        <begin position="20"/>
        <end position="228"/>
    </location>
</feature>
<evidence type="ECO:0000256" key="6">
    <source>
        <dbReference type="ARBA" id="ARBA00022837"/>
    </source>
</evidence>
<name>A0ABM1L399_GEKJA</name>
<evidence type="ECO:0000256" key="10">
    <source>
        <dbReference type="RuleBase" id="RU362112"/>
    </source>
</evidence>